<gene>
    <name evidence="11" type="primary">pheA</name>
    <name evidence="11" type="ORF">ACFQRG_10685</name>
</gene>
<dbReference type="Gene3D" id="3.30.70.260">
    <property type="match status" value="1"/>
</dbReference>
<dbReference type="InterPro" id="IPR002912">
    <property type="entry name" value="ACT_dom"/>
</dbReference>
<name>A0ABW2PVK3_9BACL</name>
<comment type="caution">
    <text evidence="11">The sequence shown here is derived from an EMBL/GenBank/DDBJ whole genome shotgun (WGS) entry which is preliminary data.</text>
</comment>
<evidence type="ECO:0000256" key="2">
    <source>
        <dbReference type="ARBA" id="ARBA00013147"/>
    </source>
</evidence>
<dbReference type="InterPro" id="IPR001086">
    <property type="entry name" value="Preph_deHydtase"/>
</dbReference>
<dbReference type="PANTHER" id="PTHR21022:SF19">
    <property type="entry name" value="PREPHENATE DEHYDRATASE-RELATED"/>
    <property type="match status" value="1"/>
</dbReference>
<dbReference type="EMBL" id="JBHTCO010000013">
    <property type="protein sequence ID" value="MFC7393422.1"/>
    <property type="molecule type" value="Genomic_DNA"/>
</dbReference>
<evidence type="ECO:0000313" key="11">
    <source>
        <dbReference type="EMBL" id="MFC7393422.1"/>
    </source>
</evidence>
<dbReference type="NCBIfam" id="NF008865">
    <property type="entry name" value="PRK11898.1"/>
    <property type="match status" value="1"/>
</dbReference>
<proteinExistence type="predicted"/>
<evidence type="ECO:0000256" key="7">
    <source>
        <dbReference type="ARBA" id="ARBA00023239"/>
    </source>
</evidence>
<dbReference type="GO" id="GO:0004664">
    <property type="term" value="F:prephenate dehydratase activity"/>
    <property type="evidence" value="ECO:0007669"/>
    <property type="project" value="UniProtKB-EC"/>
</dbReference>
<evidence type="ECO:0000259" key="10">
    <source>
        <dbReference type="PROSITE" id="PS51671"/>
    </source>
</evidence>
<dbReference type="Gene3D" id="3.40.190.10">
    <property type="entry name" value="Periplasmic binding protein-like II"/>
    <property type="match status" value="2"/>
</dbReference>
<dbReference type="PROSITE" id="PS51671">
    <property type="entry name" value="ACT"/>
    <property type="match status" value="1"/>
</dbReference>
<evidence type="ECO:0000256" key="1">
    <source>
        <dbReference type="ARBA" id="ARBA00004741"/>
    </source>
</evidence>
<keyword evidence="4" id="KW-0028">Amino-acid biosynthesis</keyword>
<comment type="pathway">
    <text evidence="1">Amino-acid biosynthesis; L-phenylalanine biosynthesis; phenylpyruvate from prephenate: step 1/1.</text>
</comment>
<keyword evidence="12" id="KW-1185">Reference proteome</keyword>
<dbReference type="Pfam" id="PF00800">
    <property type="entry name" value="PDT"/>
    <property type="match status" value="1"/>
</dbReference>
<evidence type="ECO:0000259" key="9">
    <source>
        <dbReference type="PROSITE" id="PS51171"/>
    </source>
</evidence>
<comment type="catalytic activity">
    <reaction evidence="8">
        <text>prephenate + H(+) = 3-phenylpyruvate + CO2 + H2O</text>
        <dbReference type="Rhea" id="RHEA:21648"/>
        <dbReference type="ChEBI" id="CHEBI:15377"/>
        <dbReference type="ChEBI" id="CHEBI:15378"/>
        <dbReference type="ChEBI" id="CHEBI:16526"/>
        <dbReference type="ChEBI" id="CHEBI:18005"/>
        <dbReference type="ChEBI" id="CHEBI:29934"/>
        <dbReference type="EC" id="4.2.1.51"/>
    </reaction>
</comment>
<reference evidence="12" key="1">
    <citation type="journal article" date="2019" name="Int. J. Syst. Evol. Microbiol.">
        <title>The Global Catalogue of Microorganisms (GCM) 10K type strain sequencing project: providing services to taxonomists for standard genome sequencing and annotation.</title>
        <authorList>
            <consortium name="The Broad Institute Genomics Platform"/>
            <consortium name="The Broad Institute Genome Sequencing Center for Infectious Disease"/>
            <person name="Wu L."/>
            <person name="Ma J."/>
        </authorList>
    </citation>
    <scope>NUCLEOTIDE SEQUENCE [LARGE SCALE GENOMIC DNA]</scope>
    <source>
        <strain evidence="12">CGMCC 1.16305</strain>
    </source>
</reference>
<dbReference type="SUPFAM" id="SSF55021">
    <property type="entry name" value="ACT-like"/>
    <property type="match status" value="1"/>
</dbReference>
<sequence length="273" mass="30278">MKVAYLGPKGTFSEEASFRYFKGDDIDWHMSYSVLDVLEAVREGTVDKGIVPIENSIEGTITMTVDGLLMYELFVEGEIVLPVTLNLLTSAETSLTNIKEVWSIAPALAQCREFTRKLKVLTKHFDSTSSAAEAVKNSERNDVAAVASEWAAKALDLHVLERSIQDNEVNHTRFVVVSKTQSTPPNPHKTMLLVTPNEDNAGVLSKILNVFSALNINLTWIESRPTKKKLGTYQFFLEAAAGEKDRAMEKAITILQTLEHQVSILGSYNTTNL</sequence>
<dbReference type="PROSITE" id="PS51171">
    <property type="entry name" value="PREPHENATE_DEHYDR_3"/>
    <property type="match status" value="1"/>
</dbReference>
<dbReference type="PANTHER" id="PTHR21022">
    <property type="entry name" value="PREPHENATE DEHYDRATASE P PROTEIN"/>
    <property type="match status" value="1"/>
</dbReference>
<dbReference type="Pfam" id="PF01842">
    <property type="entry name" value="ACT"/>
    <property type="match status" value="1"/>
</dbReference>
<evidence type="ECO:0000313" key="12">
    <source>
        <dbReference type="Proteomes" id="UP001596505"/>
    </source>
</evidence>
<protein>
    <recommendedName>
        <fullName evidence="3">Prephenate dehydratase</fullName>
        <ecNumber evidence="2">4.2.1.51</ecNumber>
    </recommendedName>
</protein>
<dbReference type="EC" id="4.2.1.51" evidence="2"/>
<dbReference type="CDD" id="cd13633">
    <property type="entry name" value="PBP2_Sa-PDT_like"/>
    <property type="match status" value="1"/>
</dbReference>
<dbReference type="CDD" id="cd04905">
    <property type="entry name" value="ACT_CM-PDT"/>
    <property type="match status" value="1"/>
</dbReference>
<evidence type="ECO:0000256" key="6">
    <source>
        <dbReference type="ARBA" id="ARBA00023222"/>
    </source>
</evidence>
<evidence type="ECO:0000256" key="3">
    <source>
        <dbReference type="ARBA" id="ARBA00021872"/>
    </source>
</evidence>
<evidence type="ECO:0000256" key="8">
    <source>
        <dbReference type="ARBA" id="ARBA00047848"/>
    </source>
</evidence>
<dbReference type="SUPFAM" id="SSF53850">
    <property type="entry name" value="Periplasmic binding protein-like II"/>
    <property type="match status" value="1"/>
</dbReference>
<dbReference type="Proteomes" id="UP001596505">
    <property type="component" value="Unassembled WGS sequence"/>
</dbReference>
<feature type="domain" description="ACT" evidence="10">
    <location>
        <begin position="192"/>
        <end position="269"/>
    </location>
</feature>
<keyword evidence="7 11" id="KW-0456">Lyase</keyword>
<keyword evidence="5" id="KW-0057">Aromatic amino acid biosynthesis</keyword>
<dbReference type="RefSeq" id="WP_380965914.1">
    <property type="nucleotide sequence ID" value="NZ_JBHTCO010000013.1"/>
</dbReference>
<feature type="domain" description="Prephenate dehydratase" evidence="9">
    <location>
        <begin position="2"/>
        <end position="179"/>
    </location>
</feature>
<organism evidence="11 12">
    <name type="scientific">Scopulibacillus cellulosilyticus</name>
    <dbReference type="NCBI Taxonomy" id="2665665"/>
    <lineage>
        <taxon>Bacteria</taxon>
        <taxon>Bacillati</taxon>
        <taxon>Bacillota</taxon>
        <taxon>Bacilli</taxon>
        <taxon>Bacillales</taxon>
        <taxon>Sporolactobacillaceae</taxon>
        <taxon>Scopulibacillus</taxon>
    </lineage>
</organism>
<dbReference type="InterPro" id="IPR045865">
    <property type="entry name" value="ACT-like_dom_sf"/>
</dbReference>
<evidence type="ECO:0000256" key="5">
    <source>
        <dbReference type="ARBA" id="ARBA00023141"/>
    </source>
</evidence>
<accession>A0ABW2PVK3</accession>
<evidence type="ECO:0000256" key="4">
    <source>
        <dbReference type="ARBA" id="ARBA00022605"/>
    </source>
</evidence>
<keyword evidence="6" id="KW-0584">Phenylalanine biosynthesis</keyword>